<proteinExistence type="predicted"/>
<keyword evidence="3" id="KW-1185">Reference proteome</keyword>
<dbReference type="GO" id="GO:0016747">
    <property type="term" value="F:acyltransferase activity, transferring groups other than amino-acyl groups"/>
    <property type="evidence" value="ECO:0007669"/>
    <property type="project" value="InterPro"/>
</dbReference>
<evidence type="ECO:0000259" key="1">
    <source>
        <dbReference type="PROSITE" id="PS51186"/>
    </source>
</evidence>
<dbReference type="EMBL" id="FNJI01000035">
    <property type="protein sequence ID" value="SDP68922.1"/>
    <property type="molecule type" value="Genomic_DNA"/>
</dbReference>
<dbReference type="CDD" id="cd04301">
    <property type="entry name" value="NAT_SF"/>
    <property type="match status" value="1"/>
</dbReference>
<dbReference type="Pfam" id="PF00583">
    <property type="entry name" value="Acetyltransf_1"/>
    <property type="match status" value="1"/>
</dbReference>
<dbReference type="Gene3D" id="3.40.630.30">
    <property type="match status" value="1"/>
</dbReference>
<dbReference type="SUPFAM" id="SSF55729">
    <property type="entry name" value="Acyl-CoA N-acyltransferases (Nat)"/>
    <property type="match status" value="1"/>
</dbReference>
<feature type="domain" description="N-acetyltransferase" evidence="1">
    <location>
        <begin position="1"/>
        <end position="162"/>
    </location>
</feature>
<dbReference type="InterPro" id="IPR000182">
    <property type="entry name" value="GNAT_dom"/>
</dbReference>
<dbReference type="RefSeq" id="WP_092225536.1">
    <property type="nucleotide sequence ID" value="NZ_FNJI01000035.1"/>
</dbReference>
<dbReference type="AlphaFoldDB" id="A0A1H0URS8"/>
<reference evidence="2 3" key="1">
    <citation type="submission" date="2016-10" db="EMBL/GenBank/DDBJ databases">
        <authorList>
            <person name="de Groot N.N."/>
        </authorList>
    </citation>
    <scope>NUCLEOTIDE SEQUENCE [LARGE SCALE GENOMIC DNA]</scope>
    <source>
        <strain evidence="2 3">DSM 12130</strain>
    </source>
</reference>
<keyword evidence="2" id="KW-0689">Ribosomal protein</keyword>
<organism evidence="2 3">
    <name type="scientific">Desulforhopalus singaporensis</name>
    <dbReference type="NCBI Taxonomy" id="91360"/>
    <lineage>
        <taxon>Bacteria</taxon>
        <taxon>Pseudomonadati</taxon>
        <taxon>Thermodesulfobacteriota</taxon>
        <taxon>Desulfobulbia</taxon>
        <taxon>Desulfobulbales</taxon>
        <taxon>Desulfocapsaceae</taxon>
        <taxon>Desulforhopalus</taxon>
    </lineage>
</organism>
<dbReference type="STRING" id="91360.SAMN05660330_03696"/>
<dbReference type="PROSITE" id="PS51186">
    <property type="entry name" value="GNAT"/>
    <property type="match status" value="1"/>
</dbReference>
<accession>A0A1H0URS8</accession>
<dbReference type="OrthoDB" id="143110at2"/>
<gene>
    <name evidence="2" type="ORF">SAMN05660330_03696</name>
</gene>
<evidence type="ECO:0000313" key="3">
    <source>
        <dbReference type="Proteomes" id="UP000199073"/>
    </source>
</evidence>
<dbReference type="GO" id="GO:0005840">
    <property type="term" value="C:ribosome"/>
    <property type="evidence" value="ECO:0007669"/>
    <property type="project" value="UniProtKB-KW"/>
</dbReference>
<dbReference type="Proteomes" id="UP000199073">
    <property type="component" value="Unassembled WGS sequence"/>
</dbReference>
<evidence type="ECO:0000313" key="2">
    <source>
        <dbReference type="EMBL" id="SDP68922.1"/>
    </source>
</evidence>
<protein>
    <submittedName>
        <fullName evidence="2">Ribosomal protein S18 acetylase RimI</fullName>
    </submittedName>
</protein>
<keyword evidence="2" id="KW-0687">Ribonucleoprotein</keyword>
<name>A0A1H0URS8_9BACT</name>
<dbReference type="InterPro" id="IPR016181">
    <property type="entry name" value="Acyl_CoA_acyltransferase"/>
</dbReference>
<sequence length="162" mass="18843">MIREAKPEDCVALAALSIKIWLDTYAVDGMRNEYAKYVLSNFTEEYFIGLLSNVDYRLLVSACDGVLQGFVMVNLDSYFETRENGFEIEKLYVDEKFKGQGLGRTLLTEVAERFGNVFWLYTWVENESNEFYKHLGFRRIGGLTFDFKGHTIANHVYKRNQT</sequence>